<evidence type="ECO:0000313" key="2">
    <source>
        <dbReference type="Proteomes" id="UP000190625"/>
    </source>
</evidence>
<dbReference type="STRING" id="142842.SAMN02745118_00682"/>
<accession>A0A1T4K888</accession>
<dbReference type="Proteomes" id="UP000190625">
    <property type="component" value="Unassembled WGS sequence"/>
</dbReference>
<dbReference type="AlphaFoldDB" id="A0A1T4K888"/>
<dbReference type="OrthoDB" id="2112208at2"/>
<name>A0A1T4K888_9FIRM</name>
<dbReference type="RefSeq" id="WP_078809175.1">
    <property type="nucleotide sequence ID" value="NZ_FUWM01000005.1"/>
</dbReference>
<gene>
    <name evidence="1" type="ORF">SAMN02745118_00682</name>
</gene>
<organism evidence="1 2">
    <name type="scientific">Selenihalanaerobacter shriftii</name>
    <dbReference type="NCBI Taxonomy" id="142842"/>
    <lineage>
        <taxon>Bacteria</taxon>
        <taxon>Bacillati</taxon>
        <taxon>Bacillota</taxon>
        <taxon>Clostridia</taxon>
        <taxon>Halanaerobiales</taxon>
        <taxon>Halobacteroidaceae</taxon>
        <taxon>Selenihalanaerobacter</taxon>
    </lineage>
</organism>
<reference evidence="2" key="1">
    <citation type="submission" date="2017-02" db="EMBL/GenBank/DDBJ databases">
        <authorList>
            <person name="Varghese N."/>
            <person name="Submissions S."/>
        </authorList>
    </citation>
    <scope>NUCLEOTIDE SEQUENCE [LARGE SCALE GENOMIC DNA]</scope>
    <source>
        <strain evidence="2">ATCC BAA-73</strain>
    </source>
</reference>
<proteinExistence type="predicted"/>
<evidence type="ECO:0000313" key="1">
    <source>
        <dbReference type="EMBL" id="SJZ38654.1"/>
    </source>
</evidence>
<protein>
    <recommendedName>
        <fullName evidence="3">Spore coat protein Z</fullName>
    </recommendedName>
</protein>
<sequence length="115" mass="13043">MSRQKHRYPLYHKKNNVSCGCEEPKKQEKQMPQTKNCIIKVIDQLDETDRITVILKSGDACCLWNGCFGGVEDGCLKLFNIFSPAFPIDPTECRIMYIPLDCICAIIDPEILFGG</sequence>
<keyword evidence="2" id="KW-1185">Reference proteome</keyword>
<evidence type="ECO:0008006" key="3">
    <source>
        <dbReference type="Google" id="ProtNLM"/>
    </source>
</evidence>
<dbReference type="EMBL" id="FUWM01000005">
    <property type="protein sequence ID" value="SJZ38654.1"/>
    <property type="molecule type" value="Genomic_DNA"/>
</dbReference>